<dbReference type="InterPro" id="IPR004864">
    <property type="entry name" value="LEA_2"/>
</dbReference>
<proteinExistence type="predicted"/>
<keyword evidence="8" id="KW-1185">Reference proteome</keyword>
<reference evidence="7 8" key="1">
    <citation type="submission" date="2022-10" db="EMBL/GenBank/DDBJ databases">
        <title>WGS assembly of Paspalum vaginatum 540-79.</title>
        <authorList>
            <person name="Sun G."/>
            <person name="Wase N."/>
            <person name="Shu S."/>
            <person name="Jenkins J."/>
            <person name="Zhou B."/>
            <person name="Torres-Rodriguez J."/>
            <person name="Chen C."/>
            <person name="Sandor L."/>
            <person name="Plott C."/>
            <person name="Yoshinga Y."/>
            <person name="Daum C."/>
            <person name="Qi P."/>
            <person name="Barry K."/>
            <person name="Lipzen A."/>
            <person name="Berry L."/>
            <person name="Pedersen C."/>
            <person name="Gottilla T."/>
            <person name="Foltz A."/>
            <person name="Yu H."/>
            <person name="O'Malley R."/>
            <person name="Zhang C."/>
            <person name="Devos K."/>
            <person name="Sigmon B."/>
            <person name="Yu B."/>
            <person name="Obata T."/>
            <person name="Schmutz J."/>
            <person name="Schnable J."/>
        </authorList>
    </citation>
    <scope>NUCLEOTIDE SEQUENCE [LARGE SCALE GENOMIC DNA]</scope>
    <source>
        <strain evidence="8">cv. 540-79</strain>
    </source>
</reference>
<name>A0A9W7X733_9POAL</name>
<dbReference type="AlphaFoldDB" id="A0A9W7X733"/>
<dbReference type="PANTHER" id="PTHR31415">
    <property type="entry name" value="OS05G0367900 PROTEIN"/>
    <property type="match status" value="1"/>
</dbReference>
<evidence type="ECO:0000256" key="5">
    <source>
        <dbReference type="SAM" id="Phobius"/>
    </source>
</evidence>
<comment type="caution">
    <text evidence="7">The sequence shown here is derived from an EMBL/GenBank/DDBJ whole genome shotgun (WGS) entry which is preliminary data.</text>
</comment>
<keyword evidence="4 5" id="KW-0472">Membrane</keyword>
<evidence type="ECO:0000313" key="8">
    <source>
        <dbReference type="Proteomes" id="UP001164776"/>
    </source>
</evidence>
<dbReference type="PANTHER" id="PTHR31415:SF167">
    <property type="entry name" value="VAMP PROTEIN SEC22"/>
    <property type="match status" value="1"/>
</dbReference>
<keyword evidence="2 5" id="KW-0812">Transmembrane</keyword>
<comment type="subcellular location">
    <subcellularLocation>
        <location evidence="1">Membrane</location>
        <topology evidence="1">Single-pass membrane protein</topology>
    </subcellularLocation>
</comment>
<organism evidence="7 8">
    <name type="scientific">Paspalum vaginatum</name>
    <name type="common">seashore paspalum</name>
    <dbReference type="NCBI Taxonomy" id="158149"/>
    <lineage>
        <taxon>Eukaryota</taxon>
        <taxon>Viridiplantae</taxon>
        <taxon>Streptophyta</taxon>
        <taxon>Embryophyta</taxon>
        <taxon>Tracheophyta</taxon>
        <taxon>Spermatophyta</taxon>
        <taxon>Magnoliopsida</taxon>
        <taxon>Liliopsida</taxon>
        <taxon>Poales</taxon>
        <taxon>Poaceae</taxon>
        <taxon>PACMAD clade</taxon>
        <taxon>Panicoideae</taxon>
        <taxon>Andropogonodae</taxon>
        <taxon>Paspaleae</taxon>
        <taxon>Paspalinae</taxon>
        <taxon>Paspalum</taxon>
    </lineage>
</organism>
<evidence type="ECO:0000256" key="2">
    <source>
        <dbReference type="ARBA" id="ARBA00022692"/>
    </source>
</evidence>
<evidence type="ECO:0000259" key="6">
    <source>
        <dbReference type="Pfam" id="PF03168"/>
    </source>
</evidence>
<sequence length="214" mass="23311">MGGKKDCGNHADDDLRQSCRRLLCILFTLAVLAGVVALILYLVLRPTHPRFSLQDATLRQLDLTSNTSAPQLSTAVQVTLASRNPNARVGVYYDRLDVYLSYKYQQVTLATRLPPVYQGHGDVDVWSPVLSGPGVPFAPFLAGALGKDVESGLVIMEVRVDGRVRWKVGSWVSGHYHIFITCPAFFVTGGGGGYSVAGAHGLRFKSPTYCRVEV</sequence>
<protein>
    <recommendedName>
        <fullName evidence="6">Late embryogenesis abundant protein LEA-2 subgroup domain-containing protein</fullName>
    </recommendedName>
</protein>
<dbReference type="GO" id="GO:0098542">
    <property type="term" value="P:defense response to other organism"/>
    <property type="evidence" value="ECO:0007669"/>
    <property type="project" value="InterPro"/>
</dbReference>
<gene>
    <name evidence="7" type="ORF">BS78_K051900</name>
</gene>
<evidence type="ECO:0000256" key="4">
    <source>
        <dbReference type="ARBA" id="ARBA00023136"/>
    </source>
</evidence>
<feature type="transmembrane region" description="Helical" evidence="5">
    <location>
        <begin position="21"/>
        <end position="44"/>
    </location>
</feature>
<evidence type="ECO:0000256" key="1">
    <source>
        <dbReference type="ARBA" id="ARBA00004167"/>
    </source>
</evidence>
<accession>A0A9W7X733</accession>
<dbReference type="EMBL" id="MU630048">
    <property type="protein sequence ID" value="KAJ1254475.1"/>
    <property type="molecule type" value="Genomic_DNA"/>
</dbReference>
<dbReference type="GO" id="GO:0009506">
    <property type="term" value="C:plasmodesma"/>
    <property type="evidence" value="ECO:0007669"/>
    <property type="project" value="TreeGrafter"/>
</dbReference>
<feature type="domain" description="Late embryogenesis abundant protein LEA-2 subgroup" evidence="6">
    <location>
        <begin position="79"/>
        <end position="179"/>
    </location>
</feature>
<keyword evidence="3 5" id="KW-1133">Transmembrane helix</keyword>
<dbReference type="OrthoDB" id="1426517at2759"/>
<dbReference type="GO" id="GO:0005886">
    <property type="term" value="C:plasma membrane"/>
    <property type="evidence" value="ECO:0007669"/>
    <property type="project" value="TreeGrafter"/>
</dbReference>
<dbReference type="InterPro" id="IPR044839">
    <property type="entry name" value="NDR1-like"/>
</dbReference>
<evidence type="ECO:0000313" key="7">
    <source>
        <dbReference type="EMBL" id="KAJ1254475.1"/>
    </source>
</evidence>
<dbReference type="Pfam" id="PF03168">
    <property type="entry name" value="LEA_2"/>
    <property type="match status" value="1"/>
</dbReference>
<dbReference type="Proteomes" id="UP001164776">
    <property type="component" value="Unassembled WGS sequence"/>
</dbReference>
<evidence type="ECO:0000256" key="3">
    <source>
        <dbReference type="ARBA" id="ARBA00022989"/>
    </source>
</evidence>